<name>A0AAJ4X7U1_9SPHI</name>
<accession>A0AAJ4X7U1</accession>
<reference evidence="1 2" key="1">
    <citation type="submission" date="2017-06" db="EMBL/GenBank/DDBJ databases">
        <authorList>
            <consortium name="Pathogen Informatics"/>
        </authorList>
    </citation>
    <scope>NUCLEOTIDE SEQUENCE [LARGE SCALE GENOMIC DNA]</scope>
    <source>
        <strain evidence="1 2">NCTC12149</strain>
    </source>
</reference>
<evidence type="ECO:0000313" key="1">
    <source>
        <dbReference type="EMBL" id="SNV35443.1"/>
    </source>
</evidence>
<dbReference type="RefSeq" id="WP_157739320.1">
    <property type="nucleotide sequence ID" value="NZ_CP158798.1"/>
</dbReference>
<organism evidence="1 2">
    <name type="scientific">Sphingobacterium mizutaii</name>
    <dbReference type="NCBI Taxonomy" id="1010"/>
    <lineage>
        <taxon>Bacteria</taxon>
        <taxon>Pseudomonadati</taxon>
        <taxon>Bacteroidota</taxon>
        <taxon>Sphingobacteriia</taxon>
        <taxon>Sphingobacteriales</taxon>
        <taxon>Sphingobacteriaceae</taxon>
        <taxon>Sphingobacterium</taxon>
    </lineage>
</organism>
<gene>
    <name evidence="1" type="ORF">SAMEA4412673_00058</name>
</gene>
<sequence>MKLNAIKTSPMSILYYRMNSTEPGTAMPELARSMIHTEGVELIKDWIKHL</sequence>
<dbReference type="Proteomes" id="UP000215355">
    <property type="component" value="Chromosome 1"/>
</dbReference>
<dbReference type="AlphaFoldDB" id="A0AAJ4X7U1"/>
<dbReference type="EMBL" id="LT906468">
    <property type="protein sequence ID" value="SNV35443.1"/>
    <property type="molecule type" value="Genomic_DNA"/>
</dbReference>
<protein>
    <submittedName>
        <fullName evidence="1">Uncharacterized protein</fullName>
    </submittedName>
</protein>
<dbReference type="KEGG" id="smiz:4412673_00058"/>
<proteinExistence type="predicted"/>
<evidence type="ECO:0000313" key="2">
    <source>
        <dbReference type="Proteomes" id="UP000215355"/>
    </source>
</evidence>